<dbReference type="SMART" id="SM00314">
    <property type="entry name" value="RA"/>
    <property type="match status" value="2"/>
</dbReference>
<feature type="compositionally biased region" description="Acidic residues" evidence="11">
    <location>
        <begin position="1605"/>
        <end position="1616"/>
    </location>
</feature>
<dbReference type="InterPro" id="IPR008984">
    <property type="entry name" value="SMAD_FHA_dom_sf"/>
</dbReference>
<feature type="compositionally biased region" description="Basic and acidic residues" evidence="11">
    <location>
        <begin position="353"/>
        <end position="366"/>
    </location>
</feature>
<comment type="function">
    <text evidence="8">Belongs to an adhesion system, probably together with the E-cadherin-catenin system, which plays a role in the organization of homotypic, interneuronal and heterotypic cell-cell adherens junctions (AJs). Nectin- and actin-filament-binding protein that connects nectin to the actin cytoskeleton. May play a key role in the organization of epithelial structures of the embryonic ectoderm. Essential for the organization of adherens junctions.</text>
</comment>
<dbReference type="PROSITE" id="PS50106">
    <property type="entry name" value="PDZ"/>
    <property type="match status" value="1"/>
</dbReference>
<evidence type="ECO:0000256" key="10">
    <source>
        <dbReference type="ARBA" id="ARBA00083790"/>
    </source>
</evidence>
<feature type="region of interest" description="Disordered" evidence="11">
    <location>
        <begin position="1"/>
        <end position="22"/>
    </location>
</feature>
<dbReference type="SMART" id="SM00228">
    <property type="entry name" value="PDZ"/>
    <property type="match status" value="1"/>
</dbReference>
<dbReference type="GO" id="GO:0007155">
    <property type="term" value="P:cell adhesion"/>
    <property type="evidence" value="ECO:0007669"/>
    <property type="project" value="UniProtKB-KW"/>
</dbReference>
<feature type="domain" description="Ras-associating" evidence="13">
    <location>
        <begin position="54"/>
        <end position="149"/>
    </location>
</feature>
<feature type="compositionally biased region" description="Basic and acidic residues" evidence="11">
    <location>
        <begin position="1542"/>
        <end position="1556"/>
    </location>
</feature>
<accession>A0AAQ4QBY7</accession>
<dbReference type="CDD" id="cd06789">
    <property type="entry name" value="PDZ_AFDN-like"/>
    <property type="match status" value="1"/>
</dbReference>
<feature type="compositionally biased region" description="Basic and acidic residues" evidence="11">
    <location>
        <begin position="1808"/>
        <end position="1819"/>
    </location>
</feature>
<keyword evidence="3" id="KW-0677">Repeat</keyword>
<feature type="compositionally biased region" description="Polar residues" evidence="11">
    <location>
        <begin position="1749"/>
        <end position="1760"/>
    </location>
</feature>
<feature type="compositionally biased region" description="Polar residues" evidence="11">
    <location>
        <begin position="1117"/>
        <end position="1128"/>
    </location>
</feature>
<evidence type="ECO:0000313" key="15">
    <source>
        <dbReference type="Ensembl" id="ENSGACP00000048715.1"/>
    </source>
</evidence>
<evidence type="ECO:0000256" key="1">
    <source>
        <dbReference type="ARBA" id="ARBA00004536"/>
    </source>
</evidence>
<feature type="region of interest" description="Disordered" evidence="11">
    <location>
        <begin position="1801"/>
        <end position="1834"/>
    </location>
</feature>
<dbReference type="GO" id="GO:0005737">
    <property type="term" value="C:cytoplasm"/>
    <property type="evidence" value="ECO:0007669"/>
    <property type="project" value="UniProtKB-ARBA"/>
</dbReference>
<dbReference type="PANTHER" id="PTHR10398:SF2">
    <property type="entry name" value="AFADIN"/>
    <property type="match status" value="1"/>
</dbReference>
<feature type="compositionally biased region" description="Polar residues" evidence="11">
    <location>
        <begin position="1254"/>
        <end position="1264"/>
    </location>
</feature>
<dbReference type="SUPFAM" id="SSF54236">
    <property type="entry name" value="Ubiquitin-like"/>
    <property type="match status" value="2"/>
</dbReference>
<dbReference type="SUPFAM" id="SSF49879">
    <property type="entry name" value="SMAD/FHA domain"/>
    <property type="match status" value="1"/>
</dbReference>
<dbReference type="GO" id="GO:0034330">
    <property type="term" value="P:cell junction organization"/>
    <property type="evidence" value="ECO:0007669"/>
    <property type="project" value="UniProtKB-ARBA"/>
</dbReference>
<keyword evidence="2" id="KW-0597">Phosphoprotein</keyword>
<feature type="region of interest" description="Disordered" evidence="11">
    <location>
        <begin position="1231"/>
        <end position="1556"/>
    </location>
</feature>
<dbReference type="FunFam" id="3.10.20.90:FF:000025">
    <property type="entry name" value="Afadin, adherens junction formation factor"/>
    <property type="match status" value="1"/>
</dbReference>
<proteinExistence type="predicted"/>
<evidence type="ECO:0000256" key="6">
    <source>
        <dbReference type="ARBA" id="ARBA00022990"/>
    </source>
</evidence>
<dbReference type="FunFam" id="2.30.42.10:FF:000032">
    <property type="entry name" value="Afadin isoform A"/>
    <property type="match status" value="1"/>
</dbReference>
<evidence type="ECO:0000256" key="9">
    <source>
        <dbReference type="ARBA" id="ARBA00073709"/>
    </source>
</evidence>
<dbReference type="CDD" id="cd22711">
    <property type="entry name" value="FHA_AFDN"/>
    <property type="match status" value="1"/>
</dbReference>
<dbReference type="InterPro" id="IPR036034">
    <property type="entry name" value="PDZ_sf"/>
</dbReference>
<dbReference type="Pfam" id="PF00498">
    <property type="entry name" value="FHA"/>
    <property type="match status" value="1"/>
</dbReference>
<name>A0AAQ4QBY7_GASAC</name>
<dbReference type="CDD" id="cd22265">
    <property type="entry name" value="UDM1_RNF168"/>
    <property type="match status" value="1"/>
</dbReference>
<dbReference type="Proteomes" id="UP000007635">
    <property type="component" value="Chromosome XVIII"/>
</dbReference>
<dbReference type="GO" id="GO:0005912">
    <property type="term" value="C:adherens junction"/>
    <property type="evidence" value="ECO:0007669"/>
    <property type="project" value="UniProtKB-SubCell"/>
</dbReference>
<evidence type="ECO:0000259" key="12">
    <source>
        <dbReference type="PROSITE" id="PS50106"/>
    </source>
</evidence>
<feature type="compositionally biased region" description="Pro residues" evidence="11">
    <location>
        <begin position="1453"/>
        <end position="1483"/>
    </location>
</feature>
<dbReference type="GO" id="GO:0050839">
    <property type="term" value="F:cell adhesion molecule binding"/>
    <property type="evidence" value="ECO:0007669"/>
    <property type="project" value="TreeGrafter"/>
</dbReference>
<dbReference type="Gene3D" id="3.10.20.90">
    <property type="entry name" value="Phosphatidylinositol 3-kinase Catalytic Subunit, Chain A, domain 1"/>
    <property type="match status" value="2"/>
</dbReference>
<dbReference type="Pfam" id="PF00595">
    <property type="entry name" value="PDZ"/>
    <property type="match status" value="1"/>
</dbReference>
<dbReference type="FunFam" id="2.60.200.20:FF:000006">
    <property type="entry name" value="Afadin, adherens junction formation factor"/>
    <property type="match status" value="1"/>
</dbReference>
<dbReference type="SUPFAM" id="SSF50156">
    <property type="entry name" value="PDZ domain-like"/>
    <property type="match status" value="1"/>
</dbReference>
<comment type="subcellular location">
    <subcellularLocation>
        <location evidence="1">Cell junction</location>
        <location evidence="1">Adherens junction</location>
    </subcellularLocation>
</comment>
<keyword evidence="5" id="KW-0965">Cell junction</keyword>
<feature type="compositionally biased region" description="Low complexity" evidence="11">
    <location>
        <begin position="1529"/>
        <end position="1541"/>
    </location>
</feature>
<dbReference type="PANTHER" id="PTHR10398">
    <property type="entry name" value="AFADIN"/>
    <property type="match status" value="1"/>
</dbReference>
<dbReference type="GO" id="GO:0030154">
    <property type="term" value="P:cell differentiation"/>
    <property type="evidence" value="ECO:0007669"/>
    <property type="project" value="UniProtKB-ARBA"/>
</dbReference>
<evidence type="ECO:0000256" key="2">
    <source>
        <dbReference type="ARBA" id="ARBA00022553"/>
    </source>
</evidence>
<dbReference type="GO" id="GO:0007165">
    <property type="term" value="P:signal transduction"/>
    <property type="evidence" value="ECO:0007669"/>
    <property type="project" value="InterPro"/>
</dbReference>
<dbReference type="Pfam" id="PF01843">
    <property type="entry name" value="DIL"/>
    <property type="match status" value="1"/>
</dbReference>
<evidence type="ECO:0000256" key="4">
    <source>
        <dbReference type="ARBA" id="ARBA00022889"/>
    </source>
</evidence>
<evidence type="ECO:0000256" key="8">
    <source>
        <dbReference type="ARBA" id="ARBA00058472"/>
    </source>
</evidence>
<feature type="region of interest" description="Disordered" evidence="11">
    <location>
        <begin position="513"/>
        <end position="549"/>
    </location>
</feature>
<evidence type="ECO:0000313" key="16">
    <source>
        <dbReference type="Proteomes" id="UP000007635"/>
    </source>
</evidence>
<keyword evidence="4" id="KW-0130">Cell adhesion</keyword>
<dbReference type="InterPro" id="IPR000159">
    <property type="entry name" value="RA_dom"/>
</dbReference>
<feature type="domain" description="Ras-associating" evidence="13">
    <location>
        <begin position="259"/>
        <end position="352"/>
    </location>
</feature>
<dbReference type="Gene3D" id="2.30.42.10">
    <property type="match status" value="1"/>
</dbReference>
<feature type="compositionally biased region" description="Basic and acidic residues" evidence="11">
    <location>
        <begin position="1"/>
        <end position="12"/>
    </location>
</feature>
<evidence type="ECO:0000259" key="13">
    <source>
        <dbReference type="PROSITE" id="PS50200"/>
    </source>
</evidence>
<dbReference type="GeneTree" id="ENSGT00940000155237"/>
<keyword evidence="16" id="KW-1185">Reference proteome</keyword>
<dbReference type="PROSITE" id="PS51126">
    <property type="entry name" value="DILUTE"/>
    <property type="match status" value="1"/>
</dbReference>
<keyword evidence="6" id="KW-0007">Acetylation</keyword>
<feature type="region of interest" description="Disordered" evidence="11">
    <location>
        <begin position="353"/>
        <end position="379"/>
    </location>
</feature>
<dbReference type="CDD" id="cd01781">
    <property type="entry name" value="RA2_Afadin"/>
    <property type="match status" value="1"/>
</dbReference>
<evidence type="ECO:0000256" key="3">
    <source>
        <dbReference type="ARBA" id="ARBA00022737"/>
    </source>
</evidence>
<dbReference type="Ensembl" id="ENSGACT00000032588.1">
    <property type="protein sequence ID" value="ENSGACP00000048715.1"/>
    <property type="gene ID" value="ENSGACG00000006700.3"/>
</dbReference>
<dbReference type="Gene3D" id="2.60.200.20">
    <property type="match status" value="1"/>
</dbReference>
<evidence type="ECO:0000256" key="5">
    <source>
        <dbReference type="ARBA" id="ARBA00022949"/>
    </source>
</evidence>
<feature type="domain" description="PDZ" evidence="12">
    <location>
        <begin position="990"/>
        <end position="1076"/>
    </location>
</feature>
<dbReference type="InterPro" id="IPR037977">
    <property type="entry name" value="CBD_Afadin"/>
</dbReference>
<dbReference type="InterPro" id="IPR002710">
    <property type="entry name" value="Dilute_dom"/>
</dbReference>
<feature type="domain" description="Dilute" evidence="14">
    <location>
        <begin position="645"/>
        <end position="892"/>
    </location>
</feature>
<dbReference type="InterPro" id="IPR000253">
    <property type="entry name" value="FHA_dom"/>
</dbReference>
<feature type="compositionally biased region" description="Pro residues" evidence="11">
    <location>
        <begin position="1372"/>
        <end position="1388"/>
    </location>
</feature>
<protein>
    <recommendedName>
        <fullName evidence="9">Afadin</fullName>
    </recommendedName>
    <alternativeName>
        <fullName evidence="10">Afadin adherens junction formation factor</fullName>
    </alternativeName>
</protein>
<keyword evidence="7" id="KW-0175">Coiled coil</keyword>
<feature type="compositionally biased region" description="Polar residues" evidence="11">
    <location>
        <begin position="1158"/>
        <end position="1167"/>
    </location>
</feature>
<feature type="region of interest" description="Disordered" evidence="11">
    <location>
        <begin position="1596"/>
        <end position="1761"/>
    </location>
</feature>
<dbReference type="FunFam" id="3.10.20.90:FF:000033">
    <property type="entry name" value="afadin isoform X1"/>
    <property type="match status" value="1"/>
</dbReference>
<evidence type="ECO:0000256" key="7">
    <source>
        <dbReference type="ARBA" id="ARBA00023054"/>
    </source>
</evidence>
<evidence type="ECO:0000259" key="14">
    <source>
        <dbReference type="PROSITE" id="PS51126"/>
    </source>
</evidence>
<feature type="region of interest" description="Disordered" evidence="11">
    <location>
        <begin position="1089"/>
        <end position="1209"/>
    </location>
</feature>
<dbReference type="InterPro" id="IPR029071">
    <property type="entry name" value="Ubiquitin-like_domsf"/>
</dbReference>
<feature type="compositionally biased region" description="Basic and acidic residues" evidence="11">
    <location>
        <begin position="1137"/>
        <end position="1157"/>
    </location>
</feature>
<dbReference type="PROSITE" id="PS50200">
    <property type="entry name" value="RA"/>
    <property type="match status" value="2"/>
</dbReference>
<dbReference type="GO" id="GO:0032880">
    <property type="term" value="P:regulation of protein localization"/>
    <property type="evidence" value="ECO:0007669"/>
    <property type="project" value="TreeGrafter"/>
</dbReference>
<sequence length="1868" mass="211373">MQQFRRTERGSDKLSTMSGSREEERRKLADIINHWNANRLDLFEISRPTEDLEFHGVMRFYFQDRVAGNFATKCIRVSSTATTQDVIETLAEKFRPDMRMLSSPKYSLYEVHVSGEERQLDLDEKPLVVQLNWNKDDREGRFVLKNENDILPKKSQSNGPEKEKDGVIQNFKRTLSKKEKKKEKKREKEFARIPDGDEHTLTREDGENSCLAAEVYKDMPETSFTRTISNPEVVMKRRRQQKLEKRMQEFMSSDGRPDSGGTLRIYADSLKPNIPYKTILLSTRDTADFAVGEALEKYGLEKENPREYCISRQDDKSSKEVILDDAECPLQIFRDWPADRGALVFQLKKRPPDYQGRKGRKVDDHGLQGSTSSLPPEKLPYLVELSPGRGNHYAYYAYRHHEDGSDSRDKPKLYRLQQSVTEVGSDCTEDGAIQLLGPGILPHHCNLMHSEGMVTVTPHGPDADTFVDGQRLNETTVLRSGSTLQFGSVHVFKFVDPMFDQGGKRETAAMMRSRHKSGSVPETTFDLQGDVHSGAPLPTSKNDKSGNMERGMVKPMIRGEQQDNRSQDASVDRTELILPAGIEFRDNSEDTFLSAIINYTNSSTVHFKLSPTYVLYMACRYVLSPSYRPDMSPSERTHKVIAIVNKMVSMMEGVIQEIPEGDQKQKNIAGALAFWMANASELLNFVKQDRDLSRVTLDAQDVLAHLVQMAFKYLVHCLQADLNNYMPAFVDDPEEHNPQRPKIEDVLHTLTGAMSLLRRCRVNAALTIQLFSQLFHFINMWLFNKLVTDTDSGLCCHYWGAILRQQLSHIEAWAEKQGLELAADCHLSRIVQATTLLTMDKYSMQDVKNIHNTCFKLNSLQLHALMTNYHCAPDEPYIPPELIDHVVAVAENTADELARSDGREVQLQEDPDLQLPFLLPEDGYSCDVVRSLPNGLQDFLEPLLQRGFCRLVPHPRSPGTWTVHFEGADCDSHFSAADSSEMPMRKDPEVVTVTLKKHNGMGLSIVAAKGAGQEKLGIYVKSVVKGGAADVDGRLAAGDQLLSVDGRSLVGLSQERAAELMTRTGSVVTLEVAKQGAIYHGLATLLNQPSPMMQRASDRGRDKNGKLRPKSEGFELYNNSVQNGSPESPQGGWDSYPEPKKMSGEDRLFKNRADHRSSPNVANQGQSPAGKAVYPGGPGTKITSVSTGNLCADDEPSPPRPEAYPIPTQTYPREYFTIPASKSQDRVVVVPGQGPSQHWQGVEDRERLPVVDNIHNNSSMQRINHSQEELYPPPGGLRPDERMQPHYQQDYQHRDLDYQRGVGGPDHWASQPQVSSSVESSTSSQEHLNFSASSSSSNKTPNQKTGPGRWKTPNAPHAVPQHPAQTPSRSDLPPPPPPPPLPLPPPPTAINFVAAQQAADRKKREEQQRWYEKEKARLEEERERKRREQERKLGQIRANPVMPVQPHNNGGSMPPPHHQPPLPSVAPPQPYIPPQPQPPPPPSRPDKLSSLPRSAVPPPASMDTVIRDLLPQQQPRTIERRDLQYITISKDPTSSDSLSPDPWKRDAREKAEKQQQLHIVDLLDKEIQELQSKPERTAEESDRLRKLMLEWQFQKRLQESKHSDEDEEEEDDEEVDTMMIMQRLEAEKRARQNAVPAISVLDLLQDEERRRKQQLEEIRKREAEERAKQEEERRWRDEHMRTDADSGRRQEEVYYTRLEAERRRQHEEAERKLLTPDEPAGLYRPPLPRDYQPPTPNNPTNTPPPPPQRNTSYLKTQVASPDTLYTAKFVSYAGDEEDEEEATMAGSGGFNSYTGNSAGVVGSGEVYNDPRDKWPKSQEQENSIPGGNPESMTFKERQRLFSQGKEVSNKVKASRKLMELENELNTKQ</sequence>
<dbReference type="InterPro" id="IPR028842">
    <property type="entry name" value="Afadin"/>
</dbReference>
<dbReference type="Pfam" id="PF00788">
    <property type="entry name" value="RA"/>
    <property type="match status" value="2"/>
</dbReference>
<reference evidence="15" key="3">
    <citation type="submission" date="2025-09" db="UniProtKB">
        <authorList>
            <consortium name="Ensembl"/>
        </authorList>
    </citation>
    <scope>IDENTIFICATION</scope>
</reference>
<reference evidence="15" key="2">
    <citation type="submission" date="2025-08" db="UniProtKB">
        <authorList>
            <consortium name="Ensembl"/>
        </authorList>
    </citation>
    <scope>IDENTIFICATION</scope>
</reference>
<dbReference type="CDD" id="cd01782">
    <property type="entry name" value="RA1_Afadin"/>
    <property type="match status" value="1"/>
</dbReference>
<feature type="compositionally biased region" description="Basic and acidic residues" evidence="11">
    <location>
        <begin position="1399"/>
        <end position="1433"/>
    </location>
</feature>
<feature type="compositionally biased region" description="Pro residues" evidence="11">
    <location>
        <begin position="1725"/>
        <end position="1748"/>
    </location>
</feature>
<feature type="compositionally biased region" description="Low complexity" evidence="11">
    <location>
        <begin position="1310"/>
        <end position="1337"/>
    </location>
</feature>
<dbReference type="InterPro" id="IPR001478">
    <property type="entry name" value="PDZ"/>
</dbReference>
<dbReference type="SMART" id="SM01132">
    <property type="entry name" value="DIL"/>
    <property type="match status" value="1"/>
</dbReference>
<evidence type="ECO:0000256" key="11">
    <source>
        <dbReference type="SAM" id="MobiDB-lite"/>
    </source>
</evidence>
<feature type="compositionally biased region" description="Basic and acidic residues" evidence="11">
    <location>
        <begin position="1646"/>
        <end position="1715"/>
    </location>
</feature>
<feature type="region of interest" description="Disordered" evidence="11">
    <location>
        <begin position="147"/>
        <end position="166"/>
    </location>
</feature>
<organism evidence="15 16">
    <name type="scientific">Gasterosteus aculeatus aculeatus</name>
    <name type="common">three-spined stickleback</name>
    <dbReference type="NCBI Taxonomy" id="481459"/>
    <lineage>
        <taxon>Eukaryota</taxon>
        <taxon>Metazoa</taxon>
        <taxon>Chordata</taxon>
        <taxon>Craniata</taxon>
        <taxon>Vertebrata</taxon>
        <taxon>Euteleostomi</taxon>
        <taxon>Actinopterygii</taxon>
        <taxon>Neopterygii</taxon>
        <taxon>Teleostei</taxon>
        <taxon>Neoteleostei</taxon>
        <taxon>Acanthomorphata</taxon>
        <taxon>Eupercaria</taxon>
        <taxon>Perciformes</taxon>
        <taxon>Cottioidei</taxon>
        <taxon>Gasterosteales</taxon>
        <taxon>Gasterosteidae</taxon>
        <taxon>Gasterosteus</taxon>
    </lineage>
</organism>
<reference evidence="15 16" key="1">
    <citation type="journal article" date="2021" name="G3 (Bethesda)">
        <title>Improved contiguity of the threespine stickleback genome using long-read sequencing.</title>
        <authorList>
            <person name="Nath S."/>
            <person name="Shaw D.E."/>
            <person name="White M.A."/>
        </authorList>
    </citation>
    <scope>NUCLEOTIDE SEQUENCE [LARGE SCALE GENOMIC DNA]</scope>
    <source>
        <strain evidence="15 16">Lake Benthic</strain>
    </source>
</reference>
<feature type="compositionally biased region" description="Basic and acidic residues" evidence="11">
    <location>
        <begin position="1096"/>
        <end position="1113"/>
    </location>
</feature>
<dbReference type="CDD" id="cd15471">
    <property type="entry name" value="Myo5p-like_CBD_afadin"/>
    <property type="match status" value="1"/>
</dbReference>